<accession>A0AAV5QWN7</accession>
<dbReference type="Proteomes" id="UP001378960">
    <property type="component" value="Unassembled WGS sequence"/>
</dbReference>
<organism evidence="2 3">
    <name type="scientific">Pichia kluyveri</name>
    <name type="common">Yeast</name>
    <dbReference type="NCBI Taxonomy" id="36015"/>
    <lineage>
        <taxon>Eukaryota</taxon>
        <taxon>Fungi</taxon>
        <taxon>Dikarya</taxon>
        <taxon>Ascomycota</taxon>
        <taxon>Saccharomycotina</taxon>
        <taxon>Pichiomycetes</taxon>
        <taxon>Pichiales</taxon>
        <taxon>Pichiaceae</taxon>
        <taxon>Pichia</taxon>
    </lineage>
</organism>
<feature type="chain" id="PRO_5043495730" evidence="1">
    <location>
        <begin position="18"/>
        <end position="111"/>
    </location>
</feature>
<evidence type="ECO:0000256" key="1">
    <source>
        <dbReference type="SAM" id="SignalP"/>
    </source>
</evidence>
<dbReference type="PANTHER" id="PTHR35523:SF1">
    <property type="entry name" value="CELL WALL PROTEIN SED1"/>
    <property type="match status" value="1"/>
</dbReference>
<gene>
    <name evidence="2" type="ORF">DAPK24_002340</name>
</gene>
<feature type="signal peptide" evidence="1">
    <location>
        <begin position="1"/>
        <end position="17"/>
    </location>
</feature>
<comment type="caution">
    <text evidence="2">The sequence shown here is derived from an EMBL/GenBank/DDBJ whole genome shotgun (WGS) entry which is preliminary data.</text>
</comment>
<dbReference type="GO" id="GO:0031505">
    <property type="term" value="P:fungal-type cell wall organization"/>
    <property type="evidence" value="ECO:0007669"/>
    <property type="project" value="InterPro"/>
</dbReference>
<evidence type="ECO:0000313" key="2">
    <source>
        <dbReference type="EMBL" id="GMM43659.1"/>
    </source>
</evidence>
<protein>
    <submittedName>
        <fullName evidence="2">Sed1 protein</fullName>
    </submittedName>
</protein>
<keyword evidence="1" id="KW-0732">Signal</keyword>
<dbReference type="GO" id="GO:0005199">
    <property type="term" value="F:structural constituent of cell wall"/>
    <property type="evidence" value="ECO:0007669"/>
    <property type="project" value="InterPro"/>
</dbReference>
<dbReference type="EMBL" id="BTGB01000001">
    <property type="protein sequence ID" value="GMM43659.1"/>
    <property type="molecule type" value="Genomic_DNA"/>
</dbReference>
<dbReference type="InterPro" id="IPR038843">
    <property type="entry name" value="Sed1/Spi1"/>
</dbReference>
<dbReference type="GO" id="GO:0009277">
    <property type="term" value="C:fungal-type cell wall"/>
    <property type="evidence" value="ECO:0007669"/>
    <property type="project" value="TreeGrafter"/>
</dbReference>
<sequence>MQFLYLAPLALAGSAVASFSNSTDTTVTEVVTAYTTYCPEPTEITQNGKVYTVTEATTLTITDCPCTITHVPSSTPAPSSAPDVESSFTNGAANMGVAGLAAAAGAAVYLL</sequence>
<name>A0AAV5QWN7_PICKL</name>
<dbReference type="AlphaFoldDB" id="A0AAV5QWN7"/>
<evidence type="ECO:0000313" key="3">
    <source>
        <dbReference type="Proteomes" id="UP001378960"/>
    </source>
</evidence>
<dbReference type="PANTHER" id="PTHR35523">
    <property type="entry name" value="CELL WALL PROTEIN SED1"/>
    <property type="match status" value="1"/>
</dbReference>
<keyword evidence="3" id="KW-1185">Reference proteome</keyword>
<proteinExistence type="predicted"/>
<reference evidence="2 3" key="1">
    <citation type="journal article" date="2023" name="Elife">
        <title>Identification of key yeast species and microbe-microbe interactions impacting larval growth of Drosophila in the wild.</title>
        <authorList>
            <person name="Mure A."/>
            <person name="Sugiura Y."/>
            <person name="Maeda R."/>
            <person name="Honda K."/>
            <person name="Sakurai N."/>
            <person name="Takahashi Y."/>
            <person name="Watada M."/>
            <person name="Katoh T."/>
            <person name="Gotoh A."/>
            <person name="Gotoh Y."/>
            <person name="Taniguchi I."/>
            <person name="Nakamura K."/>
            <person name="Hayashi T."/>
            <person name="Katayama T."/>
            <person name="Uemura T."/>
            <person name="Hattori Y."/>
        </authorList>
    </citation>
    <scope>NUCLEOTIDE SEQUENCE [LARGE SCALE GENOMIC DNA]</scope>
    <source>
        <strain evidence="2 3">PK-24</strain>
    </source>
</reference>